<dbReference type="GO" id="GO:0030141">
    <property type="term" value="C:secretory granule"/>
    <property type="evidence" value="ECO:0007669"/>
    <property type="project" value="InterPro"/>
</dbReference>
<dbReference type="GeneTree" id="ENSGT00940000165471"/>
<dbReference type="PANTHER" id="PTHR46106:SF5">
    <property type="entry name" value="RECEPTOR-TYPE TYROSINE-PROTEIN PHOSPHATASE N2"/>
    <property type="match status" value="1"/>
</dbReference>
<feature type="compositionally biased region" description="Basic and acidic residues" evidence="1">
    <location>
        <begin position="406"/>
        <end position="424"/>
    </location>
</feature>
<feature type="region of interest" description="Disordered" evidence="1">
    <location>
        <begin position="1"/>
        <end position="38"/>
    </location>
</feature>
<feature type="compositionally biased region" description="Basic and acidic residues" evidence="1">
    <location>
        <begin position="118"/>
        <end position="131"/>
    </location>
</feature>
<accession>A0A8C7C0S2</accession>
<feature type="compositionally biased region" description="Basic and acidic residues" evidence="1">
    <location>
        <begin position="251"/>
        <end position="263"/>
    </location>
</feature>
<protein>
    <submittedName>
        <fullName evidence="2">Uncharacterized protein</fullName>
    </submittedName>
</protein>
<dbReference type="GO" id="GO:0051046">
    <property type="term" value="P:regulation of secretion"/>
    <property type="evidence" value="ECO:0007669"/>
    <property type="project" value="TreeGrafter"/>
</dbReference>
<feature type="compositionally biased region" description="Basic and acidic residues" evidence="1">
    <location>
        <begin position="69"/>
        <end position="81"/>
    </location>
</feature>
<feature type="compositionally biased region" description="Basic and acidic residues" evidence="1">
    <location>
        <begin position="326"/>
        <end position="342"/>
    </location>
</feature>
<reference evidence="2" key="2">
    <citation type="submission" date="2025-09" db="UniProtKB">
        <authorList>
            <consortium name="Ensembl"/>
        </authorList>
    </citation>
    <scope>IDENTIFICATION</scope>
</reference>
<proteinExistence type="predicted"/>
<evidence type="ECO:0000313" key="2">
    <source>
        <dbReference type="Ensembl" id="ENSNVIP00000029640.1"/>
    </source>
</evidence>
<dbReference type="PANTHER" id="PTHR46106">
    <property type="entry name" value="IA-2 PROTEIN TYROSINE PHOSPHATASE, ISOFORM C"/>
    <property type="match status" value="1"/>
</dbReference>
<keyword evidence="3" id="KW-1185">Reference proteome</keyword>
<dbReference type="AlphaFoldDB" id="A0A8C7C0S2"/>
<dbReference type="GO" id="GO:0035773">
    <property type="term" value="P:insulin secretion involved in cellular response to glucose stimulus"/>
    <property type="evidence" value="ECO:0007669"/>
    <property type="project" value="TreeGrafter"/>
</dbReference>
<dbReference type="Proteomes" id="UP000694425">
    <property type="component" value="Unplaced"/>
</dbReference>
<reference evidence="2" key="1">
    <citation type="submission" date="2025-08" db="UniProtKB">
        <authorList>
            <consortium name="Ensembl"/>
        </authorList>
    </citation>
    <scope>IDENTIFICATION</scope>
</reference>
<feature type="region of interest" description="Disordered" evidence="1">
    <location>
        <begin position="99"/>
        <end position="164"/>
    </location>
</feature>
<feature type="region of interest" description="Disordered" evidence="1">
    <location>
        <begin position="251"/>
        <end position="271"/>
    </location>
</feature>
<dbReference type="GO" id="GO:0045202">
    <property type="term" value="C:synapse"/>
    <property type="evidence" value="ECO:0007669"/>
    <property type="project" value="TreeGrafter"/>
</dbReference>
<organism evidence="2 3">
    <name type="scientific">Neovison vison</name>
    <name type="common">American mink</name>
    <name type="synonym">Mustela vison</name>
    <dbReference type="NCBI Taxonomy" id="452646"/>
    <lineage>
        <taxon>Eukaryota</taxon>
        <taxon>Metazoa</taxon>
        <taxon>Chordata</taxon>
        <taxon>Craniata</taxon>
        <taxon>Vertebrata</taxon>
        <taxon>Euteleostomi</taxon>
        <taxon>Mammalia</taxon>
        <taxon>Eutheria</taxon>
        <taxon>Laurasiatheria</taxon>
        <taxon>Carnivora</taxon>
        <taxon>Caniformia</taxon>
        <taxon>Musteloidea</taxon>
        <taxon>Mustelidae</taxon>
        <taxon>Mustelinae</taxon>
        <taxon>Neogale</taxon>
    </lineage>
</organism>
<evidence type="ECO:0000313" key="3">
    <source>
        <dbReference type="Proteomes" id="UP000694425"/>
    </source>
</evidence>
<feature type="region of interest" description="Disordered" evidence="1">
    <location>
        <begin position="61"/>
        <end position="81"/>
    </location>
</feature>
<sequence length="424" mass="45628">MAQELSDLPHAYPRHLDASDTARSLEWSAENERRPSLQEAGALARAVQRYLPYLEALSQAAAPNAHPVTRLDRPAAQGEDPRADGVLTFTAQTAALTYAPGPWAEHPGSRPLGTRGRLQPDELSPKVDGGAERQSSVAALVTAVARKPPAPHREDDPGPRHRLRGPWKTAQVLSAPAALQKWSLPPGDPEDPPALGDETLIRSLLKDLGRQPAPAEGLSPLELGEMAHMVAAAAQGAGADGELRAAEKEAAAKPREAGVRKQAGDSGPSFHQVSHLGLKLGDHLQHPGPRLFPAAPLLMEPFKTEMKKSETPEVPLTWEEETAGVEDVRSQTYSKDRLDRPRPAQPRGRGFGELQAWVPGPSQEDASLEARARGHPSEGLWLAARPSQEEEGYIVTGNEPCPVGPEEGRRFRIRPDGPHGSRAP</sequence>
<evidence type="ECO:0000256" key="1">
    <source>
        <dbReference type="SAM" id="MobiDB-lite"/>
    </source>
</evidence>
<dbReference type="Ensembl" id="ENSNVIT00000034346.1">
    <property type="protein sequence ID" value="ENSNVIP00000029640.1"/>
    <property type="gene ID" value="ENSNVIG00000022860.1"/>
</dbReference>
<dbReference type="InterPro" id="IPR033522">
    <property type="entry name" value="IA-2/IA-2_beta"/>
</dbReference>
<feature type="region of interest" description="Disordered" evidence="1">
    <location>
        <begin position="306"/>
        <end position="424"/>
    </location>
</feature>
<name>A0A8C7C0S2_NEOVI</name>